<evidence type="ECO:0000313" key="2">
    <source>
        <dbReference type="WBParaSite" id="GPLIN_001420300"/>
    </source>
</evidence>
<accession>A0A183CMU6</accession>
<dbReference type="Proteomes" id="UP000050741">
    <property type="component" value="Unassembled WGS sequence"/>
</dbReference>
<reference evidence="2" key="2">
    <citation type="submission" date="2016-06" db="UniProtKB">
        <authorList>
            <consortium name="WormBaseParasite"/>
        </authorList>
    </citation>
    <scope>IDENTIFICATION</scope>
</reference>
<keyword evidence="1" id="KW-1185">Reference proteome</keyword>
<protein>
    <submittedName>
        <fullName evidence="2">WAP domain-containing protein</fullName>
    </submittedName>
</protein>
<proteinExistence type="predicted"/>
<name>A0A183CMU6_GLOPA</name>
<reference evidence="1" key="1">
    <citation type="submission" date="2014-05" db="EMBL/GenBank/DDBJ databases">
        <title>The genome and life-stage specific transcriptomes of Globodera pallida elucidate key aspects of plant parasitism by a cyst nematode.</title>
        <authorList>
            <person name="Cotton J.A."/>
            <person name="Lilley C.J."/>
            <person name="Jones L.M."/>
            <person name="Kikuchi T."/>
            <person name="Reid A.J."/>
            <person name="Thorpe P."/>
            <person name="Tsai I.J."/>
            <person name="Beasley H."/>
            <person name="Blok V."/>
            <person name="Cock P.J.A."/>
            <person name="Van den Akker S.E."/>
            <person name="Holroyd N."/>
            <person name="Hunt M."/>
            <person name="Mantelin S."/>
            <person name="Naghra H."/>
            <person name="Pain A."/>
            <person name="Palomares-Rius J.E."/>
            <person name="Zarowiecki M."/>
            <person name="Berriman M."/>
            <person name="Jones J.T."/>
            <person name="Urwin P.E."/>
        </authorList>
    </citation>
    <scope>NUCLEOTIDE SEQUENCE [LARGE SCALE GENOMIC DNA]</scope>
    <source>
        <strain evidence="1">Lindley</strain>
    </source>
</reference>
<evidence type="ECO:0000313" key="1">
    <source>
        <dbReference type="Proteomes" id="UP000050741"/>
    </source>
</evidence>
<dbReference type="AlphaFoldDB" id="A0A183CMU6"/>
<organism evidence="1 2">
    <name type="scientific">Globodera pallida</name>
    <name type="common">Potato cyst nematode worm</name>
    <name type="synonym">Heterodera pallida</name>
    <dbReference type="NCBI Taxonomy" id="36090"/>
    <lineage>
        <taxon>Eukaryota</taxon>
        <taxon>Metazoa</taxon>
        <taxon>Ecdysozoa</taxon>
        <taxon>Nematoda</taxon>
        <taxon>Chromadorea</taxon>
        <taxon>Rhabditida</taxon>
        <taxon>Tylenchina</taxon>
        <taxon>Tylenchomorpha</taxon>
        <taxon>Tylenchoidea</taxon>
        <taxon>Heteroderidae</taxon>
        <taxon>Heteroderinae</taxon>
        <taxon>Globodera</taxon>
    </lineage>
</organism>
<sequence>MPSLLQMPTNNSSPTQQLRTVTRQFPDSIREQHRTHKTLIQLTYPSIPTMFPQYPSIYPQNPQTTYSNPNDPKCPDGWKKDGNCKTTGICVDRKEHCFYGAICCQIDSKIRQKTTKQNPKTGKTETDWCPNYSHKDGTCSGIKFFCADLSEECLVQLETNSFV</sequence>
<dbReference type="WBParaSite" id="GPLIN_001420300">
    <property type="protein sequence ID" value="GPLIN_001420300"/>
    <property type="gene ID" value="GPLIN_001420300"/>
</dbReference>